<reference evidence="1 2" key="1">
    <citation type="journal article" date="2016" name="Nat. Commun.">
        <title>Thousands of microbial genomes shed light on interconnected biogeochemical processes in an aquifer system.</title>
        <authorList>
            <person name="Anantharaman K."/>
            <person name="Brown C.T."/>
            <person name="Hug L.A."/>
            <person name="Sharon I."/>
            <person name="Castelle C.J."/>
            <person name="Probst A.J."/>
            <person name="Thomas B.C."/>
            <person name="Singh A."/>
            <person name="Wilkins M.J."/>
            <person name="Karaoz U."/>
            <person name="Brodie E.L."/>
            <person name="Williams K.H."/>
            <person name="Hubbard S.S."/>
            <person name="Banfield J.F."/>
        </authorList>
    </citation>
    <scope>NUCLEOTIDE SEQUENCE [LARGE SCALE GENOMIC DNA]</scope>
</reference>
<evidence type="ECO:0000313" key="2">
    <source>
        <dbReference type="Proteomes" id="UP000179129"/>
    </source>
</evidence>
<sequence length="150" mass="18226">MSCRYYFFQWIACHFRQKGRDSMIYFSGISIRHLERWDFPDDDTPVYSSVDDCYRLFLGLHLKMMRFGHGEFDPYYNRYLACVKYFKNRLKLNYQEYRNVVANIVDLYQQYYKTNHPKKRQALLDTIGKFERLIYLFANKTPSQAFPGAK</sequence>
<dbReference type="Proteomes" id="UP000179129">
    <property type="component" value="Unassembled WGS sequence"/>
</dbReference>
<gene>
    <name evidence="1" type="ORF">A3F83_03010</name>
</gene>
<accession>A0A1F5YYM6</accession>
<evidence type="ECO:0000313" key="1">
    <source>
        <dbReference type="EMBL" id="OGG05235.1"/>
    </source>
</evidence>
<protein>
    <submittedName>
        <fullName evidence="1">Uncharacterized protein</fullName>
    </submittedName>
</protein>
<organism evidence="1 2">
    <name type="scientific">Candidatus Glassbacteria bacterium RIFCSPLOWO2_12_FULL_58_11</name>
    <dbReference type="NCBI Taxonomy" id="1817867"/>
    <lineage>
        <taxon>Bacteria</taxon>
        <taxon>Candidatus Glassiibacteriota</taxon>
    </lineage>
</organism>
<proteinExistence type="predicted"/>
<dbReference type="AlphaFoldDB" id="A0A1F5YYM6"/>
<comment type="caution">
    <text evidence="1">The sequence shown here is derived from an EMBL/GenBank/DDBJ whole genome shotgun (WGS) entry which is preliminary data.</text>
</comment>
<dbReference type="EMBL" id="MFIX01000076">
    <property type="protein sequence ID" value="OGG05235.1"/>
    <property type="molecule type" value="Genomic_DNA"/>
</dbReference>
<name>A0A1F5YYM6_9BACT</name>